<reference evidence="3" key="2">
    <citation type="journal article" date="2021" name="World Allergy Organ. J.">
        <title>Chromosome-level assembly of Dermatophagoides farinae genome and transcriptome reveals two novel allergens Der f 37 and Der f 39.</title>
        <authorList>
            <person name="Chen J."/>
            <person name="Cai Z."/>
            <person name="Fan D."/>
            <person name="Hu J."/>
            <person name="Hou Y."/>
            <person name="He Y."/>
            <person name="Zhang Z."/>
            <person name="Zhao Z."/>
            <person name="Gao P."/>
            <person name="Hu W."/>
            <person name="Sun J."/>
            <person name="Li J."/>
            <person name="Ji K."/>
        </authorList>
    </citation>
    <scope>NUCLEOTIDE SEQUENCE</scope>
    <source>
        <strain evidence="3">JKM2019</strain>
    </source>
</reference>
<dbReference type="AlphaFoldDB" id="A0A9D4P2E8"/>
<organism evidence="3">
    <name type="scientific">Dermatophagoides farinae</name>
    <name type="common">American house dust mite</name>
    <dbReference type="NCBI Taxonomy" id="6954"/>
    <lineage>
        <taxon>Eukaryota</taxon>
        <taxon>Metazoa</taxon>
        <taxon>Ecdysozoa</taxon>
        <taxon>Arthropoda</taxon>
        <taxon>Chelicerata</taxon>
        <taxon>Arachnida</taxon>
        <taxon>Acari</taxon>
        <taxon>Acariformes</taxon>
        <taxon>Sarcoptiformes</taxon>
        <taxon>Astigmata</taxon>
        <taxon>Psoroptidia</taxon>
        <taxon>Analgoidea</taxon>
        <taxon>Pyroglyphidae</taxon>
        <taxon>Dermatophagoidinae</taxon>
        <taxon>Dermatophagoides</taxon>
    </lineage>
</organism>
<feature type="chain" id="PRO_5038452653" evidence="2">
    <location>
        <begin position="20"/>
        <end position="781"/>
    </location>
</feature>
<accession>A0A9D4P2E8</accession>
<feature type="compositionally biased region" description="Low complexity" evidence="1">
    <location>
        <begin position="399"/>
        <end position="421"/>
    </location>
</feature>
<feature type="compositionally biased region" description="Pro residues" evidence="1">
    <location>
        <begin position="503"/>
        <end position="526"/>
    </location>
</feature>
<gene>
    <name evidence="3" type="ORF">HUG17_5862</name>
</gene>
<feature type="signal peptide" evidence="2">
    <location>
        <begin position="1"/>
        <end position="19"/>
    </location>
</feature>
<feature type="compositionally biased region" description="Pro residues" evidence="1">
    <location>
        <begin position="422"/>
        <end position="435"/>
    </location>
</feature>
<keyword evidence="2" id="KW-0732">Signal</keyword>
<feature type="compositionally biased region" description="Pro residues" evidence="1">
    <location>
        <begin position="659"/>
        <end position="668"/>
    </location>
</feature>
<feature type="compositionally biased region" description="Low complexity" evidence="1">
    <location>
        <begin position="172"/>
        <end position="198"/>
    </location>
</feature>
<feature type="compositionally biased region" description="Basic and acidic residues" evidence="1">
    <location>
        <begin position="274"/>
        <end position="286"/>
    </location>
</feature>
<feature type="compositionally biased region" description="Low complexity" evidence="1">
    <location>
        <begin position="241"/>
        <end position="273"/>
    </location>
</feature>
<feature type="compositionally biased region" description="Polar residues" evidence="1">
    <location>
        <begin position="561"/>
        <end position="583"/>
    </location>
</feature>
<protein>
    <submittedName>
        <fullName evidence="3">Uncharacterized protein</fullName>
    </submittedName>
</protein>
<feature type="region of interest" description="Disordered" evidence="1">
    <location>
        <begin position="386"/>
        <end position="674"/>
    </location>
</feature>
<evidence type="ECO:0000256" key="2">
    <source>
        <dbReference type="SAM" id="SignalP"/>
    </source>
</evidence>
<comment type="caution">
    <text evidence="3">The sequence shown here is derived from an EMBL/GenBank/DDBJ whole genome shotgun (WGS) entry which is preliminary data.</text>
</comment>
<dbReference type="EMBL" id="SDOV01000002">
    <property type="protein sequence ID" value="KAH7643500.1"/>
    <property type="molecule type" value="Genomic_DNA"/>
</dbReference>
<feature type="region of interest" description="Disordered" evidence="1">
    <location>
        <begin position="172"/>
        <end position="332"/>
    </location>
</feature>
<dbReference type="Proteomes" id="UP000828236">
    <property type="component" value="Unassembled WGS sequence"/>
</dbReference>
<feature type="compositionally biased region" description="Low complexity" evidence="1">
    <location>
        <begin position="436"/>
        <end position="461"/>
    </location>
</feature>
<evidence type="ECO:0000313" key="3">
    <source>
        <dbReference type="EMBL" id="KAH7643500.1"/>
    </source>
</evidence>
<proteinExistence type="predicted"/>
<feature type="compositionally biased region" description="Low complexity" evidence="1">
    <location>
        <begin position="527"/>
        <end position="553"/>
    </location>
</feature>
<feature type="compositionally biased region" description="Low complexity" evidence="1">
    <location>
        <begin position="317"/>
        <end position="326"/>
    </location>
</feature>
<name>A0A9D4P2E8_DERFA</name>
<feature type="compositionally biased region" description="Polar residues" evidence="1">
    <location>
        <begin position="600"/>
        <end position="614"/>
    </location>
</feature>
<reference evidence="3" key="1">
    <citation type="submission" date="2020-06" db="EMBL/GenBank/DDBJ databases">
        <authorList>
            <person name="Ji K."/>
            <person name="Li J."/>
        </authorList>
    </citation>
    <scope>NUCLEOTIDE SEQUENCE</scope>
    <source>
        <strain evidence="3">JKM2019</strain>
        <tissue evidence="3">Whole body</tissue>
    </source>
</reference>
<sequence>MLLPAVAAIIGVMAWAISAEVVLGAKREAQRRSGGEYHHDHHFKIPNRYDYTRFTNAPSLSMMMMPQNAEKLIDDFSHNHRRYDDEQQDDNNNGGLNAFQKRLETLSKEFLSQQTDTNNDQTINELKNRLNQENIAELFAKLFANHHPIMNQNPNSSNSNSNGPRIVVVAAPSQKQTSTSSSSSSSSSSKLTSSPLSSGKHFISETRVTSTSKPQAMELKIASPSSSVKETGKNHHHHQQQTKSTKQQVSSSSSSSSSKSKQKQQQTSSTSTKSDLKFKVHIDQSTKRKPQSSQQITMEKTKSMIKSGAHPKTVPMNKSSTTINNKSKSKNYEKEIDSLLQKIENLEKQKYNAQKPSKTPTKKELFSNKNSDIAKKLRKFMDTAPKEEPARPFMYQSTQKQQQPPEMEQMENQQPQQWDSMLPPPPPPLPPPMPFMPAASPFMHQPIQDMDQQQPPHHQIQNEINPNSMMMMNGDEYNKQQQMAQSYPPLPPPTQPEQGYPSYIPPPLPPNVYPPSYPPPPPPPQPSQNYPEQPTYYPSQQQQSQMQASNQIQTYVHPAHYQQQQSPQPNGHYQYPVQQQSSEPIHDDMMMETTTKKPSKLSQISRRFQLSRIFTSVMPKSKKAKKRPLPPPPQEYQYEDSRQHHMMPQDDNVSEMVGGPPPPPPPGPMTQDGQPPYDQMMTQESRYKTAVDRGYRGGGYAPMEAAGMQVRFGGGPMGGGSQVKVNPMTILKTLAFPMMKRPALNLNGKVVLGIVLENGAHGPYRKPKTVFQHYSTGRIKR</sequence>
<evidence type="ECO:0000256" key="1">
    <source>
        <dbReference type="SAM" id="MobiDB-lite"/>
    </source>
</evidence>